<proteinExistence type="predicted"/>
<feature type="transmembrane region" description="Helical" evidence="1">
    <location>
        <begin position="20"/>
        <end position="39"/>
    </location>
</feature>
<sequence>MRFLRTPLQIIRADIRPYLAINVIAYGAFVVGFIAAVIFPELGADRGATLENNGTGDLVRSLFLNPALFAVVIFGVNVVATAAPWIVLPSLIVPFAGIAAFAYHAFTLGSGLAPTTDIATVGLIPHSLTVIIEFQAYALVMFGAYLLGRSWIRPASVGARTHRIGYLRGLKKLGWLSLPALALFVIGAIYEALSLRFLVQPLVELIL</sequence>
<evidence type="ECO:0000313" key="3">
    <source>
        <dbReference type="Proteomes" id="UP000256709"/>
    </source>
</evidence>
<dbReference type="RefSeq" id="WP_116284431.1">
    <property type="nucleotide sequence ID" value="NZ_NBXA01000031.1"/>
</dbReference>
<feature type="transmembrane region" description="Helical" evidence="1">
    <location>
        <begin position="59"/>
        <end position="79"/>
    </location>
</feature>
<feature type="transmembrane region" description="Helical" evidence="1">
    <location>
        <begin position="173"/>
        <end position="193"/>
    </location>
</feature>
<dbReference type="AlphaFoldDB" id="A0A3E0VC68"/>
<reference evidence="2 3" key="1">
    <citation type="submission" date="2017-04" db="EMBL/GenBank/DDBJ databases">
        <title>Comparative genome analysis of Subtercola boreus.</title>
        <authorList>
            <person name="Cho Y.-J."/>
            <person name="Cho A."/>
            <person name="Kim O.-S."/>
            <person name="Lee J.-I."/>
        </authorList>
    </citation>
    <scope>NUCLEOTIDE SEQUENCE [LARGE SCALE GENOMIC DNA]</scope>
    <source>
        <strain evidence="2 3">P27444</strain>
    </source>
</reference>
<evidence type="ECO:0000256" key="1">
    <source>
        <dbReference type="SAM" id="Phobius"/>
    </source>
</evidence>
<feature type="transmembrane region" description="Helical" evidence="1">
    <location>
        <begin position="134"/>
        <end position="152"/>
    </location>
</feature>
<keyword evidence="1" id="KW-1133">Transmembrane helix</keyword>
<gene>
    <name evidence="2" type="ORF">B7R21_16895</name>
</gene>
<keyword evidence="1" id="KW-0472">Membrane</keyword>
<evidence type="ECO:0008006" key="4">
    <source>
        <dbReference type="Google" id="ProtNLM"/>
    </source>
</evidence>
<protein>
    <recommendedName>
        <fullName evidence="4">Stage II sporulation protein M</fullName>
    </recommendedName>
</protein>
<keyword evidence="1" id="KW-0812">Transmembrane</keyword>
<accession>A0A3E0VC68</accession>
<organism evidence="2 3">
    <name type="scientific">Subtercola boreus</name>
    <dbReference type="NCBI Taxonomy" id="120213"/>
    <lineage>
        <taxon>Bacteria</taxon>
        <taxon>Bacillati</taxon>
        <taxon>Actinomycetota</taxon>
        <taxon>Actinomycetes</taxon>
        <taxon>Micrococcales</taxon>
        <taxon>Microbacteriaceae</taxon>
        <taxon>Subtercola</taxon>
    </lineage>
</organism>
<dbReference type="EMBL" id="NBXA01000031">
    <property type="protein sequence ID" value="RFA07133.1"/>
    <property type="molecule type" value="Genomic_DNA"/>
</dbReference>
<feature type="transmembrane region" description="Helical" evidence="1">
    <location>
        <begin position="86"/>
        <end position="106"/>
    </location>
</feature>
<name>A0A3E0VC68_9MICO</name>
<dbReference type="OrthoDB" id="571348at2"/>
<comment type="caution">
    <text evidence="2">The sequence shown here is derived from an EMBL/GenBank/DDBJ whole genome shotgun (WGS) entry which is preliminary data.</text>
</comment>
<dbReference type="Proteomes" id="UP000256709">
    <property type="component" value="Unassembled WGS sequence"/>
</dbReference>
<evidence type="ECO:0000313" key="2">
    <source>
        <dbReference type="EMBL" id="RFA07133.1"/>
    </source>
</evidence>